<accession>A0A518H1L9</accession>
<dbReference type="Proteomes" id="UP000317835">
    <property type="component" value="Chromosome"/>
</dbReference>
<evidence type="ECO:0000256" key="1">
    <source>
        <dbReference type="SAM" id="MobiDB-lite"/>
    </source>
</evidence>
<feature type="region of interest" description="Disordered" evidence="1">
    <location>
        <begin position="74"/>
        <end position="97"/>
    </location>
</feature>
<dbReference type="KEGG" id="tpla:ElP_26330"/>
<dbReference type="RefSeq" id="WP_145269834.1">
    <property type="nucleotide sequence ID" value="NZ_CP036426.1"/>
</dbReference>
<proteinExistence type="predicted"/>
<organism evidence="2 3">
    <name type="scientific">Tautonia plasticadhaerens</name>
    <dbReference type="NCBI Taxonomy" id="2527974"/>
    <lineage>
        <taxon>Bacteria</taxon>
        <taxon>Pseudomonadati</taxon>
        <taxon>Planctomycetota</taxon>
        <taxon>Planctomycetia</taxon>
        <taxon>Isosphaerales</taxon>
        <taxon>Isosphaeraceae</taxon>
        <taxon>Tautonia</taxon>
    </lineage>
</organism>
<name>A0A518H1L9_9BACT</name>
<dbReference type="EMBL" id="CP036426">
    <property type="protein sequence ID" value="QDV34739.1"/>
    <property type="molecule type" value="Genomic_DNA"/>
</dbReference>
<reference evidence="2 3" key="1">
    <citation type="submission" date="2019-02" db="EMBL/GenBank/DDBJ databases">
        <title>Deep-cultivation of Planctomycetes and their phenomic and genomic characterization uncovers novel biology.</title>
        <authorList>
            <person name="Wiegand S."/>
            <person name="Jogler M."/>
            <person name="Boedeker C."/>
            <person name="Pinto D."/>
            <person name="Vollmers J."/>
            <person name="Rivas-Marin E."/>
            <person name="Kohn T."/>
            <person name="Peeters S.H."/>
            <person name="Heuer A."/>
            <person name="Rast P."/>
            <person name="Oberbeckmann S."/>
            <person name="Bunk B."/>
            <person name="Jeske O."/>
            <person name="Meyerdierks A."/>
            <person name="Storesund J.E."/>
            <person name="Kallscheuer N."/>
            <person name="Luecker S."/>
            <person name="Lage O.M."/>
            <person name="Pohl T."/>
            <person name="Merkel B.J."/>
            <person name="Hornburger P."/>
            <person name="Mueller R.-W."/>
            <person name="Bruemmer F."/>
            <person name="Labrenz M."/>
            <person name="Spormann A.M."/>
            <person name="Op den Camp H."/>
            <person name="Overmann J."/>
            <person name="Amann R."/>
            <person name="Jetten M.S.M."/>
            <person name="Mascher T."/>
            <person name="Medema M.H."/>
            <person name="Devos D.P."/>
            <person name="Kaster A.-K."/>
            <person name="Ovreas L."/>
            <person name="Rohde M."/>
            <person name="Galperin M.Y."/>
            <person name="Jogler C."/>
        </authorList>
    </citation>
    <scope>NUCLEOTIDE SEQUENCE [LARGE SCALE GENOMIC DNA]</scope>
    <source>
        <strain evidence="2 3">ElP</strain>
    </source>
</reference>
<protein>
    <submittedName>
        <fullName evidence="2">Uncharacterized protein</fullName>
    </submittedName>
</protein>
<evidence type="ECO:0000313" key="2">
    <source>
        <dbReference type="EMBL" id="QDV34739.1"/>
    </source>
</evidence>
<evidence type="ECO:0000313" key="3">
    <source>
        <dbReference type="Proteomes" id="UP000317835"/>
    </source>
</evidence>
<dbReference type="AlphaFoldDB" id="A0A518H1L9"/>
<keyword evidence="3" id="KW-1185">Reference proteome</keyword>
<sequence>MSRTSRVVVVAWLAMMLGGAPGLAIGQVGVRRRPLGGYGAMTIMRSYRTEMGSSYLPYAGGFGGYIAQRALEPRPPVGMATNPEPAPRTPIGGTGMARTPIGGVSRMGGRGVSIPGGAMGRVGLIRSPSVGMPGVMPPRLGSPFGAPSVLGGG</sequence>
<gene>
    <name evidence="2" type="ORF">ElP_26330</name>
</gene>